<dbReference type="Pfam" id="PF13640">
    <property type="entry name" value="2OG-FeII_Oxy_3"/>
    <property type="match status" value="1"/>
</dbReference>
<comment type="caution">
    <text evidence="2">The sequence shown here is derived from an EMBL/GenBank/DDBJ whole genome shotgun (WGS) entry which is preliminary data.</text>
</comment>
<dbReference type="PANTHER" id="PTHR33099">
    <property type="entry name" value="FE2OG DIOXYGENASE DOMAIN-CONTAINING PROTEIN"/>
    <property type="match status" value="1"/>
</dbReference>
<dbReference type="InterPro" id="IPR044862">
    <property type="entry name" value="Pro_4_hyd_alph_FE2OG_OXY"/>
</dbReference>
<dbReference type="EC" id="1.14.11.-" evidence="2"/>
<keyword evidence="3" id="KW-1185">Reference proteome</keyword>
<dbReference type="RefSeq" id="WP_376947374.1">
    <property type="nucleotide sequence ID" value="NZ_CP171449.1"/>
</dbReference>
<feature type="domain" description="Prolyl 4-hydroxylase alpha subunit Fe(2+) 2OG dioxygenase" evidence="1">
    <location>
        <begin position="122"/>
        <end position="205"/>
    </location>
</feature>
<gene>
    <name evidence="2" type="ORF">ACFFGX_15355</name>
</gene>
<sequence length="775" mass="86390">MRAPTQSVSQQLAAIGTSGAFATRFAIEADPQLHVEGVGSVPLPVTIHTAHRLCAAAQPAHHGYKDQTRLDPRVRDTWEIPASHIRFDSPKWQTVLERALDRIGRDLGLPPGGQFRAELHNLLVYAPGQFFAVHQDSEKVDGMLGTLVVTLPSRFTGGEFVVSHQGRTLRARGSANRLGIIAFYADCHHEVRPVKQGYRVVLTYNLVAQGGVQTTEVPAQDIAALADAVHTFWQTPALPRWPGDVAGEPPDRLVYLLDHQYTQSGLSWTRLKGADAARAVALRRVAERLDAEIFLVLADVHETWSAEDDYQDCSHWDYAEDDEEVPDDDPNDDPALGELLDSDIELRHWIAPDGSELASNANGVAVSELCFTRPSTDCTPFRSEYEGYMGNYGNTVDRWYHRAAVVMWPRERAFVIRARQSPHWAIAEIAGRLEAGDPVQALEWAQRLLPFWNWAVAGADSTALLYATLSVAAALDDADTAAALLAPFSLQQLTPDMATWLVRLLDRRRLAWCSERLHQWATPYQMPDSQLAWLAQTLPELIHTWSAAKAVDGPALAAVLLEERWTWLQAHIEQVQACTSGTTRVRTLADTSPALLALIRGCRDARRPDLQRRIIDTLLSTELPLQVPLGVLHAAELDTPDALSLAPVHAYCVQTLATRLAQPERAVDDWSIPPPADCAGELGETLARFLRAATEQRLEWPLAQPKRQVIHRFIDRHELPVRHETRRSGRPYTLVLEKTGALFERAAAERRQWANELAWLQQTADRFARSEAMLP</sequence>
<evidence type="ECO:0000259" key="1">
    <source>
        <dbReference type="Pfam" id="PF13640"/>
    </source>
</evidence>
<keyword evidence="2" id="KW-0560">Oxidoreductase</keyword>
<dbReference type="Gene3D" id="2.60.120.620">
    <property type="entry name" value="q2cbj1_9rhob like domain"/>
    <property type="match status" value="1"/>
</dbReference>
<evidence type="ECO:0000313" key="3">
    <source>
        <dbReference type="Proteomes" id="UP001589891"/>
    </source>
</evidence>
<protein>
    <submittedName>
        <fullName evidence="2">2OG-Fe(II) oxygenase</fullName>
        <ecNumber evidence="2">1.14.11.-</ecNumber>
    </submittedName>
</protein>
<name>A0ABV6SMV8_AZOPA</name>
<evidence type="ECO:0000313" key="2">
    <source>
        <dbReference type="EMBL" id="MFC0710867.1"/>
    </source>
</evidence>
<accession>A0ABV6SMV8</accession>
<dbReference type="GO" id="GO:0016491">
    <property type="term" value="F:oxidoreductase activity"/>
    <property type="evidence" value="ECO:0007669"/>
    <property type="project" value="UniProtKB-KW"/>
</dbReference>
<proteinExistence type="predicted"/>
<dbReference type="Proteomes" id="UP001589891">
    <property type="component" value="Unassembled WGS sequence"/>
</dbReference>
<dbReference type="PANTHER" id="PTHR33099:SF7">
    <property type="entry name" value="MYND-TYPE DOMAIN-CONTAINING PROTEIN"/>
    <property type="match status" value="1"/>
</dbReference>
<reference evidence="2 3" key="1">
    <citation type="submission" date="2024-09" db="EMBL/GenBank/DDBJ databases">
        <authorList>
            <person name="Sun Q."/>
            <person name="Mori K."/>
        </authorList>
    </citation>
    <scope>NUCLEOTIDE SEQUENCE [LARGE SCALE GENOMIC DNA]</scope>
    <source>
        <strain evidence="2 3">NCAIM B.01794</strain>
    </source>
</reference>
<organism evidence="2 3">
    <name type="scientific">Azorhizophilus paspali</name>
    <name type="common">Azotobacter paspali</name>
    <dbReference type="NCBI Taxonomy" id="69963"/>
    <lineage>
        <taxon>Bacteria</taxon>
        <taxon>Pseudomonadati</taxon>
        <taxon>Pseudomonadota</taxon>
        <taxon>Gammaproteobacteria</taxon>
        <taxon>Pseudomonadales</taxon>
        <taxon>Pseudomonadaceae</taxon>
        <taxon>Azorhizophilus</taxon>
    </lineage>
</organism>
<dbReference type="EMBL" id="JBHLSS010000098">
    <property type="protein sequence ID" value="MFC0710867.1"/>
    <property type="molecule type" value="Genomic_DNA"/>
</dbReference>